<organism evidence="2 3">
    <name type="scientific">Chenopodium quinoa</name>
    <name type="common">Quinoa</name>
    <dbReference type="NCBI Taxonomy" id="63459"/>
    <lineage>
        <taxon>Eukaryota</taxon>
        <taxon>Viridiplantae</taxon>
        <taxon>Streptophyta</taxon>
        <taxon>Embryophyta</taxon>
        <taxon>Tracheophyta</taxon>
        <taxon>Spermatophyta</taxon>
        <taxon>Magnoliopsida</taxon>
        <taxon>eudicotyledons</taxon>
        <taxon>Gunneridae</taxon>
        <taxon>Pentapetalae</taxon>
        <taxon>Caryophyllales</taxon>
        <taxon>Chenopodiaceae</taxon>
        <taxon>Chenopodioideae</taxon>
        <taxon>Atripliceae</taxon>
        <taxon>Chenopodium</taxon>
    </lineage>
</organism>
<accession>A0A803MRA9</accession>
<keyword evidence="3" id="KW-1185">Reference proteome</keyword>
<evidence type="ECO:0000256" key="1">
    <source>
        <dbReference type="SAM" id="MobiDB-lite"/>
    </source>
</evidence>
<feature type="compositionally biased region" description="Basic and acidic residues" evidence="1">
    <location>
        <begin position="494"/>
        <end position="504"/>
    </location>
</feature>
<feature type="compositionally biased region" description="Basic and acidic residues" evidence="1">
    <location>
        <begin position="998"/>
        <end position="1009"/>
    </location>
</feature>
<dbReference type="EnsemblPlants" id="AUR62033810-RA">
    <property type="protein sequence ID" value="AUR62033810-RA:cds"/>
    <property type="gene ID" value="AUR62033810"/>
</dbReference>
<dbReference type="PANTHER" id="PTHR34835">
    <property type="entry name" value="OS07G0283600 PROTEIN-RELATED"/>
    <property type="match status" value="1"/>
</dbReference>
<feature type="compositionally biased region" description="Polar residues" evidence="1">
    <location>
        <begin position="507"/>
        <end position="516"/>
    </location>
</feature>
<dbReference type="AlphaFoldDB" id="A0A803MRA9"/>
<dbReference type="InterPro" id="IPR038765">
    <property type="entry name" value="Papain-like_cys_pep_sf"/>
</dbReference>
<feature type="region of interest" description="Disordered" evidence="1">
    <location>
        <begin position="1"/>
        <end position="66"/>
    </location>
</feature>
<evidence type="ECO:0000313" key="2">
    <source>
        <dbReference type="EnsemblPlants" id="AUR62033810-RA:cds"/>
    </source>
</evidence>
<dbReference type="Proteomes" id="UP000596660">
    <property type="component" value="Unplaced"/>
</dbReference>
<proteinExistence type="predicted"/>
<dbReference type="SUPFAM" id="SSF54001">
    <property type="entry name" value="Cysteine proteinases"/>
    <property type="match status" value="1"/>
</dbReference>
<evidence type="ECO:0000313" key="3">
    <source>
        <dbReference type="Proteomes" id="UP000596660"/>
    </source>
</evidence>
<feature type="compositionally biased region" description="Polar residues" evidence="1">
    <location>
        <begin position="48"/>
        <end position="64"/>
    </location>
</feature>
<feature type="region of interest" description="Disordered" evidence="1">
    <location>
        <begin position="494"/>
        <end position="518"/>
    </location>
</feature>
<name>A0A803MRA9_CHEQI</name>
<evidence type="ECO:0008006" key="4">
    <source>
        <dbReference type="Google" id="ProtNLM"/>
    </source>
</evidence>
<sequence length="1009" mass="114110">MGKTLVRSMSWKKGLGGPSKCKGKGQGKKERVSLKAPALLKSQALGKKSNNTDGEGESASSSGFVENLMMESMKQKSRKRRLNGEGSQHRRKVRTLEGNKVLSEGEVLKTHHDNVGQYPNIVYRVESFSVSVSAFDTKRKELVRRMGFGALLELDMKNIPRQFCYWLMAHVCEDATMVRCVLGTPMGSKPVPMDIGEDEEKIMLVKYMYDAYGTGPKKETISLKDAPSVLCPLGTDQKPVSLLTEIDEEEFMVAFLIVVLGKLLCTTTNFSNLASSLIPCVTVASHANEYDWCTFTMDWLCDTARRFQSKFMRDGYRSGCGGSFLFVMIFYLDHLHRKPLKWGVFPRVTVWNSVEIRAALMEDKVTRDEYGKLLAYDIAYGEEHPLVTRDADCVGNDVSPLTDNEQMNDMLKDVVDNMIAKFTPNLENLVEGVVEKCFSSFVSKMTGMGLGRNLDDFCQNMTTGSTGPSENKAIPKNEYIFTMGNTMNHFSRVKEHNDNEDSKHSRGTGQEMSANSHMGVKAKRIKPGLFEKRLLAFVKGWRDLKNENAARVGDQYVRMAAVLYTKNWSTRHSMKRIMLDPSYAHFVMLGKDEYKVLGKKYCRSVLSHPLDQIHSVFVPVLVPQKNAEHWFCLALELKSQRIWMIDSMYDNPFCTHEAIVEILVKALEVLLQISNPMWVEGTVESWLRRVFLVQQSDTSSYGALMLATIKHCARSFEAELHLDTIAKVRKNLFLEDVYSDLMNNDENEFIPKDIAPIFYLEPLVDPGKLPIYTFPLQERHVFLGAKTATIHVMEVHNLLKALHVNVHCCITEKKKVKYSRVSFQGFETDVESSRCYLPSGSNVIVWNARNVHRPSFVDTFYELFSYYALVLVVVTEARFDQSTLEYLKFQLRGVYDVEGFGGHNGYSEVLLIWDKKELFPWVTKRGNSYFGHQLGVEIESVTRGGRALTPPSPYSPYSGGDPTDNPSVHDWNDHLTPSPKPASPSKSGDYGGVGQDDTTVHDLNDHLTP</sequence>
<feature type="region of interest" description="Disordered" evidence="1">
    <location>
        <begin position="944"/>
        <end position="1009"/>
    </location>
</feature>
<reference evidence="2" key="1">
    <citation type="journal article" date="2017" name="Nature">
        <title>The genome of Chenopodium quinoa.</title>
        <authorList>
            <person name="Jarvis D.E."/>
            <person name="Ho Y.S."/>
            <person name="Lightfoot D.J."/>
            <person name="Schmoeckel S.M."/>
            <person name="Li B."/>
            <person name="Borm T.J.A."/>
            <person name="Ohyanagi H."/>
            <person name="Mineta K."/>
            <person name="Michell C.T."/>
            <person name="Saber N."/>
            <person name="Kharbatia N.M."/>
            <person name="Rupper R.R."/>
            <person name="Sharp A.R."/>
            <person name="Dally N."/>
            <person name="Boughton B.A."/>
            <person name="Woo Y.H."/>
            <person name="Gao G."/>
            <person name="Schijlen E.G.W.M."/>
            <person name="Guo X."/>
            <person name="Momin A.A."/>
            <person name="Negrao S."/>
            <person name="Al-Babili S."/>
            <person name="Gehring C."/>
            <person name="Roessner U."/>
            <person name="Jung C."/>
            <person name="Murphy K."/>
            <person name="Arold S.T."/>
            <person name="Gojobori T."/>
            <person name="van der Linden C.G."/>
            <person name="van Loo E.N."/>
            <person name="Jellen E.N."/>
            <person name="Maughan P.J."/>
            <person name="Tester M."/>
        </authorList>
    </citation>
    <scope>NUCLEOTIDE SEQUENCE [LARGE SCALE GENOMIC DNA]</scope>
    <source>
        <strain evidence="2">cv. PI 614886</strain>
    </source>
</reference>
<protein>
    <recommendedName>
        <fullName evidence="4">Ubiquitin-like protease family profile domain-containing protein</fullName>
    </recommendedName>
</protein>
<feature type="region of interest" description="Disordered" evidence="1">
    <location>
        <begin position="72"/>
        <end position="91"/>
    </location>
</feature>
<dbReference type="Gene3D" id="3.40.395.10">
    <property type="entry name" value="Adenoviral Proteinase, Chain A"/>
    <property type="match status" value="1"/>
</dbReference>
<dbReference type="PANTHER" id="PTHR34835:SF34">
    <property type="entry name" value="OS08G0555500 PROTEIN"/>
    <property type="match status" value="1"/>
</dbReference>
<dbReference type="Gramene" id="AUR62033810-RA">
    <property type="protein sequence ID" value="AUR62033810-RA:cds"/>
    <property type="gene ID" value="AUR62033810"/>
</dbReference>
<reference evidence="2" key="2">
    <citation type="submission" date="2021-03" db="UniProtKB">
        <authorList>
            <consortium name="EnsemblPlants"/>
        </authorList>
    </citation>
    <scope>IDENTIFICATION</scope>
</reference>